<evidence type="ECO:0000256" key="1">
    <source>
        <dbReference type="ARBA" id="ARBA00022475"/>
    </source>
</evidence>
<dbReference type="EMBL" id="CP023778">
    <property type="protein sequence ID" value="ATL72143.1"/>
    <property type="molecule type" value="Genomic_DNA"/>
</dbReference>
<evidence type="ECO:0000313" key="8">
    <source>
        <dbReference type="EMBL" id="ATL72143.1"/>
    </source>
</evidence>
<organism evidence="8 9">
    <name type="scientific">Nocardia terpenica</name>
    <dbReference type="NCBI Taxonomy" id="455432"/>
    <lineage>
        <taxon>Bacteria</taxon>
        <taxon>Bacillati</taxon>
        <taxon>Actinomycetota</taxon>
        <taxon>Actinomycetes</taxon>
        <taxon>Mycobacteriales</taxon>
        <taxon>Nocardiaceae</taxon>
        <taxon>Nocardia</taxon>
    </lineage>
</organism>
<proteinExistence type="predicted"/>
<evidence type="ECO:0000313" key="9">
    <source>
        <dbReference type="Proteomes" id="UP000221961"/>
    </source>
</evidence>
<feature type="compositionally biased region" description="Low complexity" evidence="5">
    <location>
        <begin position="32"/>
        <end position="43"/>
    </location>
</feature>
<accession>A0A291RXA4</accession>
<evidence type="ECO:0000259" key="7">
    <source>
        <dbReference type="Pfam" id="PF06305"/>
    </source>
</evidence>
<sequence>MTSDAVPTPGPDPAPPAETPPTPTSPTPKTPAKPTTSTGSAPTLKTRTGYTWTALVAAALLGIVVLIFILQNLEQARVHLFFWSFSLPLGATVLLSVIAGALVMALVGGWRILQLRRAAKRS</sequence>
<keyword evidence="1" id="KW-1003">Cell membrane</keyword>
<dbReference type="Proteomes" id="UP000221961">
    <property type="component" value="Chromosome"/>
</dbReference>
<evidence type="ECO:0000256" key="4">
    <source>
        <dbReference type="ARBA" id="ARBA00023136"/>
    </source>
</evidence>
<feature type="domain" description="Lipopolysaccharide assembly protein A" evidence="7">
    <location>
        <begin position="71"/>
        <end position="121"/>
    </location>
</feature>
<evidence type="ECO:0000256" key="3">
    <source>
        <dbReference type="ARBA" id="ARBA00022989"/>
    </source>
</evidence>
<name>A0A291RXA4_9NOCA</name>
<feature type="compositionally biased region" description="Pro residues" evidence="5">
    <location>
        <begin position="8"/>
        <end position="31"/>
    </location>
</feature>
<keyword evidence="4 6" id="KW-0472">Membrane</keyword>
<dbReference type="GO" id="GO:0005886">
    <property type="term" value="C:plasma membrane"/>
    <property type="evidence" value="ECO:0007669"/>
    <property type="project" value="InterPro"/>
</dbReference>
<keyword evidence="3 6" id="KW-1133">Transmembrane helix</keyword>
<evidence type="ECO:0000256" key="5">
    <source>
        <dbReference type="SAM" id="MobiDB-lite"/>
    </source>
</evidence>
<evidence type="ECO:0000256" key="2">
    <source>
        <dbReference type="ARBA" id="ARBA00022692"/>
    </source>
</evidence>
<feature type="transmembrane region" description="Helical" evidence="6">
    <location>
        <begin position="90"/>
        <end position="113"/>
    </location>
</feature>
<feature type="transmembrane region" description="Helical" evidence="6">
    <location>
        <begin position="50"/>
        <end position="70"/>
    </location>
</feature>
<protein>
    <recommendedName>
        <fullName evidence="7">Lipopolysaccharide assembly protein A domain-containing protein</fullName>
    </recommendedName>
</protein>
<dbReference type="KEGG" id="ntp:CRH09_27825"/>
<reference evidence="8 9" key="1">
    <citation type="submission" date="2017-10" db="EMBL/GenBank/DDBJ databases">
        <title>Comparative genomics between pathogenic Norcardia.</title>
        <authorList>
            <person name="Zeng L."/>
        </authorList>
    </citation>
    <scope>NUCLEOTIDE SEQUENCE [LARGE SCALE GENOMIC DNA]</scope>
    <source>
        <strain evidence="8 9">NC_YFY_NT001</strain>
    </source>
</reference>
<keyword evidence="2 6" id="KW-0812">Transmembrane</keyword>
<dbReference type="GeneID" id="88363889"/>
<dbReference type="AlphaFoldDB" id="A0A291RXA4"/>
<dbReference type="Pfam" id="PF06305">
    <property type="entry name" value="LapA_dom"/>
    <property type="match status" value="1"/>
</dbReference>
<feature type="region of interest" description="Disordered" evidence="5">
    <location>
        <begin position="1"/>
        <end position="45"/>
    </location>
</feature>
<dbReference type="RefSeq" id="WP_098698966.1">
    <property type="nucleotide sequence ID" value="NZ_CP023778.1"/>
</dbReference>
<evidence type="ECO:0000256" key="6">
    <source>
        <dbReference type="SAM" id="Phobius"/>
    </source>
</evidence>
<gene>
    <name evidence="8" type="ORF">CRH09_27825</name>
</gene>
<dbReference type="InterPro" id="IPR010445">
    <property type="entry name" value="LapA_dom"/>
</dbReference>